<evidence type="ECO:0000313" key="2">
    <source>
        <dbReference type="Proteomes" id="UP001238088"/>
    </source>
</evidence>
<dbReference type="Proteomes" id="UP001238088">
    <property type="component" value="Unassembled WGS sequence"/>
</dbReference>
<protein>
    <submittedName>
        <fullName evidence="1">Uncharacterized protein</fullName>
    </submittedName>
</protein>
<organism evidence="1 2">
    <name type="scientific">Cytobacillus purgationiresistens</name>
    <dbReference type="NCBI Taxonomy" id="863449"/>
    <lineage>
        <taxon>Bacteria</taxon>
        <taxon>Bacillati</taxon>
        <taxon>Bacillota</taxon>
        <taxon>Bacilli</taxon>
        <taxon>Bacillales</taxon>
        <taxon>Bacillaceae</taxon>
        <taxon>Cytobacillus</taxon>
    </lineage>
</organism>
<keyword evidence="2" id="KW-1185">Reference proteome</keyword>
<name>A0ABU0AMP1_9BACI</name>
<dbReference type="EMBL" id="JAUSUB010000024">
    <property type="protein sequence ID" value="MDQ0272534.1"/>
    <property type="molecule type" value="Genomic_DNA"/>
</dbReference>
<comment type="caution">
    <text evidence="1">The sequence shown here is derived from an EMBL/GenBank/DDBJ whole genome shotgun (WGS) entry which is preliminary data.</text>
</comment>
<proteinExistence type="predicted"/>
<accession>A0ABU0AMP1</accession>
<reference evidence="1 2" key="1">
    <citation type="submission" date="2023-07" db="EMBL/GenBank/DDBJ databases">
        <title>Genomic Encyclopedia of Type Strains, Phase IV (KMG-IV): sequencing the most valuable type-strain genomes for metagenomic binning, comparative biology and taxonomic classification.</title>
        <authorList>
            <person name="Goeker M."/>
        </authorList>
    </citation>
    <scope>NUCLEOTIDE SEQUENCE [LARGE SCALE GENOMIC DNA]</scope>
    <source>
        <strain evidence="1 2">DSM 23494</strain>
    </source>
</reference>
<gene>
    <name evidence="1" type="ORF">J2S17_004426</name>
</gene>
<evidence type="ECO:0000313" key="1">
    <source>
        <dbReference type="EMBL" id="MDQ0272534.1"/>
    </source>
</evidence>
<sequence>MLTMIIIINYNDDGSKIILITQYFNKEGERGKRLFFLNNIENDNHLYYKRLIY</sequence>